<dbReference type="Proteomes" id="UP001362999">
    <property type="component" value="Unassembled WGS sequence"/>
</dbReference>
<evidence type="ECO:0000313" key="2">
    <source>
        <dbReference type="Proteomes" id="UP001362999"/>
    </source>
</evidence>
<reference evidence="1 2" key="1">
    <citation type="journal article" date="2024" name="J Genomics">
        <title>Draft genome sequencing and assembly of Favolaschia claudopus CIRM-BRFM 2984 isolated from oak limbs.</title>
        <authorList>
            <person name="Navarro D."/>
            <person name="Drula E."/>
            <person name="Chaduli D."/>
            <person name="Cazenave R."/>
            <person name="Ahrendt S."/>
            <person name="Wang J."/>
            <person name="Lipzen A."/>
            <person name="Daum C."/>
            <person name="Barry K."/>
            <person name="Grigoriev I.V."/>
            <person name="Favel A."/>
            <person name="Rosso M.N."/>
            <person name="Martin F."/>
        </authorList>
    </citation>
    <scope>NUCLEOTIDE SEQUENCE [LARGE SCALE GENOMIC DNA]</scope>
    <source>
        <strain evidence="1 2">CIRM-BRFM 2984</strain>
    </source>
</reference>
<comment type="caution">
    <text evidence="1">The sequence shown here is derived from an EMBL/GenBank/DDBJ whole genome shotgun (WGS) entry which is preliminary data.</text>
</comment>
<organism evidence="1 2">
    <name type="scientific">Favolaschia claudopus</name>
    <dbReference type="NCBI Taxonomy" id="2862362"/>
    <lineage>
        <taxon>Eukaryota</taxon>
        <taxon>Fungi</taxon>
        <taxon>Dikarya</taxon>
        <taxon>Basidiomycota</taxon>
        <taxon>Agaricomycotina</taxon>
        <taxon>Agaricomycetes</taxon>
        <taxon>Agaricomycetidae</taxon>
        <taxon>Agaricales</taxon>
        <taxon>Marasmiineae</taxon>
        <taxon>Mycenaceae</taxon>
        <taxon>Favolaschia</taxon>
    </lineage>
</organism>
<evidence type="ECO:0000313" key="1">
    <source>
        <dbReference type="EMBL" id="KAK7017780.1"/>
    </source>
</evidence>
<proteinExistence type="predicted"/>
<protein>
    <submittedName>
        <fullName evidence="1">Uncharacterized protein</fullName>
    </submittedName>
</protein>
<sequence>MASTKVRAAVCGAQSPTLERKQIEPTAGCALKPCMYMFTGHEQVKRNEDRVGRMFGLPYAAISHCEEKEVSDGEGLRDGDQEPSTARCSRVLVVAVYITAEGMPFNDKKGFGGEKEVHNSMIGPMQFGAIW</sequence>
<accession>A0AAW0B0B0</accession>
<keyword evidence="2" id="KW-1185">Reference proteome</keyword>
<gene>
    <name evidence="1" type="ORF">R3P38DRAFT_2784726</name>
</gene>
<dbReference type="EMBL" id="JAWWNJ010000047">
    <property type="protein sequence ID" value="KAK7017780.1"/>
    <property type="molecule type" value="Genomic_DNA"/>
</dbReference>
<name>A0AAW0B0B0_9AGAR</name>
<dbReference type="AlphaFoldDB" id="A0AAW0B0B0"/>